<dbReference type="Proteomes" id="UP000183805">
    <property type="component" value="Unassembled WGS sequence"/>
</dbReference>
<feature type="signal peptide" evidence="1">
    <location>
        <begin position="1"/>
        <end position="23"/>
    </location>
</feature>
<comment type="caution">
    <text evidence="2">The sequence shown here is derived from an EMBL/GenBank/DDBJ whole genome shotgun (WGS) entry which is preliminary data.</text>
</comment>
<feature type="chain" id="PRO_5046720728" evidence="1">
    <location>
        <begin position="24"/>
        <end position="496"/>
    </location>
</feature>
<accession>A0ABY1GEI5</accession>
<dbReference type="Gene3D" id="2.40.160.130">
    <property type="entry name" value="Capsule assembly protein Wzi"/>
    <property type="match status" value="1"/>
</dbReference>
<dbReference type="InterPro" id="IPR038636">
    <property type="entry name" value="Wzi_sf"/>
</dbReference>
<name>A0ABY1GEI5_9GAMM</name>
<reference evidence="2 3" key="1">
    <citation type="submission" date="2016-10" db="EMBL/GenBank/DDBJ databases">
        <authorList>
            <person name="Varghese N."/>
            <person name="Submissions S."/>
        </authorList>
    </citation>
    <scope>NUCLEOTIDE SEQUENCE [LARGE SCALE GENOMIC DNA]</scope>
    <source>
        <strain evidence="2 3">CGMCC 1.8499</strain>
    </source>
</reference>
<organism evidence="2 3">
    <name type="scientific">Pseudoalteromonas lipolytica</name>
    <dbReference type="NCBI Taxonomy" id="570156"/>
    <lineage>
        <taxon>Bacteria</taxon>
        <taxon>Pseudomonadati</taxon>
        <taxon>Pseudomonadota</taxon>
        <taxon>Gammaproteobacteria</taxon>
        <taxon>Alteromonadales</taxon>
        <taxon>Pseudoalteromonadaceae</taxon>
        <taxon>Pseudoalteromonas</taxon>
    </lineage>
</organism>
<gene>
    <name evidence="2" type="ORF">SAMN04487854_105124</name>
</gene>
<dbReference type="EMBL" id="FPAZ01000005">
    <property type="protein sequence ID" value="SFT58817.1"/>
    <property type="molecule type" value="Genomic_DNA"/>
</dbReference>
<evidence type="ECO:0000313" key="3">
    <source>
        <dbReference type="Proteomes" id="UP000183805"/>
    </source>
</evidence>
<keyword evidence="3" id="KW-1185">Reference proteome</keyword>
<proteinExistence type="predicted"/>
<evidence type="ECO:0000313" key="2">
    <source>
        <dbReference type="EMBL" id="SFT58817.1"/>
    </source>
</evidence>
<protein>
    <submittedName>
        <fullName evidence="2">Capsule assembly protein Wzi</fullName>
    </submittedName>
</protein>
<keyword evidence="1" id="KW-0732">Signal</keyword>
<evidence type="ECO:0000256" key="1">
    <source>
        <dbReference type="SAM" id="SignalP"/>
    </source>
</evidence>
<dbReference type="Pfam" id="PF14052">
    <property type="entry name" value="Caps_assemb_Wzi"/>
    <property type="match status" value="1"/>
</dbReference>
<sequence>MKFKMIKATAISVLLSCSSPLLATPTAYIPIGMDAQLDHQLDTLFALTSGTPMTKPYRLAEVEYALNELENKEPSLAAAIRTKIKPYQREDAITRVGLKFQVDGDTTKKIANQRGLSSDEWGQGFFEGIWRANDYTLVQVGVDYRAKQNKFVNYNTFVSFAGDDLQLNVGYKEHWFSPFKHSAQIISTNAKTAPSISLGMVQPAHNWWNFDFELYYSELEHVENGILYQGELHSGTPKLAGTHFSIEPLSGWKIGINRMMQFGGGPREVDAGDVFDAFFDPAGNDNADRVEGGRDNELGDQYATITSTVNFNWGMPIELYFEYGGEDTKNHKNYQFGNTVSNVGFFLPKMTDAMSLRYEYTNMHSLWYVNEIYPVKGNTVGGFSTGHYAADQRYLNFHADGVSLVYADAPPTQVHSMELTYNESFSSLWRSKLTLIENKSNYLNEFGQTSANYESAIELQLSNTRQLNEHTLETTLTYGEDVFGENYTWLSVAVYW</sequence>
<dbReference type="InterPro" id="IPR026950">
    <property type="entry name" value="Caps_assemb_Wzi"/>
</dbReference>